<dbReference type="PANTHER" id="PTHR12460:SF0">
    <property type="entry name" value="CID DOMAIN-CONTAINING PROTEIN-RELATED"/>
    <property type="match status" value="1"/>
</dbReference>
<proteinExistence type="predicted"/>
<keyword evidence="1" id="KW-0507">mRNA processing</keyword>
<evidence type="ECO:0000256" key="2">
    <source>
        <dbReference type="SAM" id="Coils"/>
    </source>
</evidence>
<dbReference type="InterPro" id="IPR006569">
    <property type="entry name" value="CID_dom"/>
</dbReference>
<dbReference type="Gene3D" id="1.25.40.90">
    <property type="match status" value="1"/>
</dbReference>
<dbReference type="PANTHER" id="PTHR12460">
    <property type="entry name" value="CYCLIN-DEPENDENT KINASE INHIBITOR-RELATED PROTEIN"/>
    <property type="match status" value="1"/>
</dbReference>
<gene>
    <name evidence="4" type="ORF">DH2020_039162</name>
</gene>
<dbReference type="EMBL" id="JABTTQ020001909">
    <property type="protein sequence ID" value="KAK6127099.1"/>
    <property type="molecule type" value="Genomic_DNA"/>
</dbReference>
<evidence type="ECO:0000256" key="1">
    <source>
        <dbReference type="ARBA" id="ARBA00022664"/>
    </source>
</evidence>
<keyword evidence="2" id="KW-0175">Coiled coil</keyword>
<feature type="coiled-coil region" evidence="2">
    <location>
        <begin position="330"/>
        <end position="375"/>
    </location>
</feature>
<dbReference type="CDD" id="cd16981">
    <property type="entry name" value="CID_RPRD_like"/>
    <property type="match status" value="1"/>
</dbReference>
<name>A0ABR0UWK7_REHGL</name>
<dbReference type="SMART" id="SM00582">
    <property type="entry name" value="RPR"/>
    <property type="match status" value="1"/>
</dbReference>
<feature type="domain" description="CID" evidence="3">
    <location>
        <begin position="60"/>
        <end position="198"/>
    </location>
</feature>
<dbReference type="SUPFAM" id="SSF48464">
    <property type="entry name" value="ENTH/VHS domain"/>
    <property type="match status" value="1"/>
</dbReference>
<dbReference type="Proteomes" id="UP001318860">
    <property type="component" value="Unassembled WGS sequence"/>
</dbReference>
<evidence type="ECO:0000259" key="3">
    <source>
        <dbReference type="PROSITE" id="PS51391"/>
    </source>
</evidence>
<organism evidence="4 5">
    <name type="scientific">Rehmannia glutinosa</name>
    <name type="common">Chinese foxglove</name>
    <dbReference type="NCBI Taxonomy" id="99300"/>
    <lineage>
        <taxon>Eukaryota</taxon>
        <taxon>Viridiplantae</taxon>
        <taxon>Streptophyta</taxon>
        <taxon>Embryophyta</taxon>
        <taxon>Tracheophyta</taxon>
        <taxon>Spermatophyta</taxon>
        <taxon>Magnoliopsida</taxon>
        <taxon>eudicotyledons</taxon>
        <taxon>Gunneridae</taxon>
        <taxon>Pentapetalae</taxon>
        <taxon>asterids</taxon>
        <taxon>lamiids</taxon>
        <taxon>Lamiales</taxon>
        <taxon>Orobanchaceae</taxon>
        <taxon>Rehmannieae</taxon>
        <taxon>Rehmannia</taxon>
    </lineage>
</organism>
<dbReference type="PROSITE" id="PS51391">
    <property type="entry name" value="CID"/>
    <property type="match status" value="1"/>
</dbReference>
<dbReference type="Pfam" id="PF04818">
    <property type="entry name" value="CID"/>
    <property type="match status" value="1"/>
</dbReference>
<keyword evidence="5" id="KW-1185">Reference proteome</keyword>
<reference evidence="4 5" key="1">
    <citation type="journal article" date="2021" name="Comput. Struct. Biotechnol. J.">
        <title>De novo genome assembly of the potent medicinal plant Rehmannia glutinosa using nanopore technology.</title>
        <authorList>
            <person name="Ma L."/>
            <person name="Dong C."/>
            <person name="Song C."/>
            <person name="Wang X."/>
            <person name="Zheng X."/>
            <person name="Niu Y."/>
            <person name="Chen S."/>
            <person name="Feng W."/>
        </authorList>
    </citation>
    <scope>NUCLEOTIDE SEQUENCE [LARGE SCALE GENOMIC DNA]</scope>
    <source>
        <strain evidence="4">DH-2019</strain>
    </source>
</reference>
<evidence type="ECO:0000313" key="5">
    <source>
        <dbReference type="Proteomes" id="UP001318860"/>
    </source>
</evidence>
<sequence>MHFGASWSSTSYVTDVECGFLRGRKPCCQLWRCCYYYSSSFYSLFSLDHACHVKHEGTDNLRAVLSIWTLSFSVQCPTKELKVVKSVESLSRWCISHRKKAKQVVETWEKLFKSAQPQQQVAFLYLSNDILQNSRRKGSDFVNEFWKVLPTTLKGVYDGGNENCRKVASRLDDDMDCALSIISVAMYKPCSLIPFVSRSDLFTPLCSCLGYPVPPVVFFWHASASITTGGQNLKNEMMGKDPSPVNVVKNSNPIKVVKRDDTSLRIKLAVGGLPEKILTAMHLVHDEVVNEEAALNKCRDAVSCVQEIEKDVVNASSQENLQGSDVLDNIQKQENMIQQCISELENAEAIRVALVSQLREALQDQESKLEEIRSCSGQIEQAANMKLQLTTISSVSPTVNQQMLEPTFPPSMPTSNMTVPPPTHPLTSFANSTEEESKKATAAAVAAKLAASTSSAQMLTSILSSLVAEEAASMSSGLKRPKLEPPMQFSDAKTLIIQPFFLAHTRCSLVCHLAQHNRFPS</sequence>
<dbReference type="InterPro" id="IPR008942">
    <property type="entry name" value="ENTH_VHS"/>
</dbReference>
<evidence type="ECO:0000313" key="4">
    <source>
        <dbReference type="EMBL" id="KAK6127099.1"/>
    </source>
</evidence>
<protein>
    <recommendedName>
        <fullName evidence="3">CID domain-containing protein</fullName>
    </recommendedName>
</protein>
<accession>A0ABR0UWK7</accession>
<comment type="caution">
    <text evidence="4">The sequence shown here is derived from an EMBL/GenBank/DDBJ whole genome shotgun (WGS) entry which is preliminary data.</text>
</comment>